<dbReference type="CDD" id="cd15853">
    <property type="entry name" value="SNARE_Bet1"/>
    <property type="match status" value="1"/>
</dbReference>
<dbReference type="InterPro" id="IPR000727">
    <property type="entry name" value="T_SNARE_dom"/>
</dbReference>
<evidence type="ECO:0000256" key="8">
    <source>
        <dbReference type="ARBA" id="ARBA00046280"/>
    </source>
</evidence>
<accession>A0A7S1B301</accession>
<evidence type="ECO:0000256" key="2">
    <source>
        <dbReference type="ARBA" id="ARBA00022448"/>
    </source>
</evidence>
<feature type="compositionally biased region" description="Gly residues" evidence="9">
    <location>
        <begin position="1"/>
        <end position="13"/>
    </location>
</feature>
<keyword evidence="3" id="KW-0812">Transmembrane</keyword>
<evidence type="ECO:0000256" key="5">
    <source>
        <dbReference type="ARBA" id="ARBA00022989"/>
    </source>
</evidence>
<organism evidence="11">
    <name type="scientific">Corethron hystrix</name>
    <dbReference type="NCBI Taxonomy" id="216773"/>
    <lineage>
        <taxon>Eukaryota</taxon>
        <taxon>Sar</taxon>
        <taxon>Stramenopiles</taxon>
        <taxon>Ochrophyta</taxon>
        <taxon>Bacillariophyta</taxon>
        <taxon>Coscinodiscophyceae</taxon>
        <taxon>Corethrophycidae</taxon>
        <taxon>Corethrales</taxon>
        <taxon>Corethraceae</taxon>
        <taxon>Corethron</taxon>
    </lineage>
</organism>
<dbReference type="SUPFAM" id="SSF58038">
    <property type="entry name" value="SNARE fusion complex"/>
    <property type="match status" value="1"/>
</dbReference>
<keyword evidence="7" id="KW-0472">Membrane</keyword>
<keyword evidence="5" id="KW-1133">Transmembrane helix</keyword>
<dbReference type="PANTHER" id="PTHR12791">
    <property type="entry name" value="GOLGI SNARE BET1-RELATED"/>
    <property type="match status" value="1"/>
</dbReference>
<keyword evidence="2" id="KW-0813">Transport</keyword>
<dbReference type="Gene3D" id="1.20.5.110">
    <property type="match status" value="1"/>
</dbReference>
<dbReference type="EMBL" id="HBFR01000925">
    <property type="protein sequence ID" value="CAD8873401.1"/>
    <property type="molecule type" value="Transcribed_RNA"/>
</dbReference>
<gene>
    <name evidence="11" type="ORF">CHYS00102_LOCUS559</name>
</gene>
<feature type="region of interest" description="Disordered" evidence="9">
    <location>
        <begin position="1"/>
        <end position="31"/>
    </location>
</feature>
<reference evidence="11" key="1">
    <citation type="submission" date="2021-01" db="EMBL/GenBank/DDBJ databases">
        <authorList>
            <person name="Corre E."/>
            <person name="Pelletier E."/>
            <person name="Niang G."/>
            <person name="Scheremetjew M."/>
            <person name="Finn R."/>
            <person name="Kale V."/>
            <person name="Holt S."/>
            <person name="Cochrane G."/>
            <person name="Meng A."/>
            <person name="Brown T."/>
            <person name="Cohen L."/>
        </authorList>
    </citation>
    <scope>NUCLEOTIDE SEQUENCE</scope>
    <source>
        <strain evidence="11">308</strain>
    </source>
</reference>
<sequence length="130" mass="13551">MFGTTAPGGGGYRGLSSRTPPSSSVGSGNDVADLDRAVLERQNDARVDELSSHIASLRALTADIESEARSQNAALDGMADAFGTAGGMLGASSRRIAEMYASTAASTRRTVAYIVVAVLFLSWVMKRGKH</sequence>
<evidence type="ECO:0000256" key="3">
    <source>
        <dbReference type="ARBA" id="ARBA00022692"/>
    </source>
</evidence>
<evidence type="ECO:0000256" key="9">
    <source>
        <dbReference type="SAM" id="MobiDB-lite"/>
    </source>
</evidence>
<evidence type="ECO:0000256" key="7">
    <source>
        <dbReference type="ARBA" id="ARBA00023136"/>
    </source>
</evidence>
<keyword evidence="6" id="KW-0333">Golgi apparatus</keyword>
<evidence type="ECO:0000313" key="11">
    <source>
        <dbReference type="EMBL" id="CAD8873401.1"/>
    </source>
</evidence>
<proteinExistence type="predicted"/>
<protein>
    <recommendedName>
        <fullName evidence="10">t-SNARE coiled-coil homology domain-containing protein</fullName>
    </recommendedName>
</protein>
<evidence type="ECO:0000256" key="1">
    <source>
        <dbReference type="ARBA" id="ARBA00004394"/>
    </source>
</evidence>
<feature type="domain" description="T-SNARE coiled-coil homology" evidence="10">
    <location>
        <begin position="37"/>
        <end position="99"/>
    </location>
</feature>
<evidence type="ECO:0000256" key="6">
    <source>
        <dbReference type="ARBA" id="ARBA00023034"/>
    </source>
</evidence>
<dbReference type="GO" id="GO:0015031">
    <property type="term" value="P:protein transport"/>
    <property type="evidence" value="ECO:0007669"/>
    <property type="project" value="UniProtKB-KW"/>
</dbReference>
<keyword evidence="4" id="KW-0653">Protein transport</keyword>
<evidence type="ECO:0000256" key="4">
    <source>
        <dbReference type="ARBA" id="ARBA00022927"/>
    </source>
</evidence>
<dbReference type="AlphaFoldDB" id="A0A7S1B301"/>
<dbReference type="GO" id="GO:0000139">
    <property type="term" value="C:Golgi membrane"/>
    <property type="evidence" value="ECO:0007669"/>
    <property type="project" value="UniProtKB-SubCell"/>
</dbReference>
<comment type="subcellular location">
    <subcellularLocation>
        <location evidence="8">Endomembrane system</location>
        <topology evidence="8">Single-pass type IV membrane protein</topology>
    </subcellularLocation>
    <subcellularLocation>
        <location evidence="1">Golgi apparatus membrane</location>
    </subcellularLocation>
</comment>
<evidence type="ECO:0000259" key="10">
    <source>
        <dbReference type="PROSITE" id="PS50192"/>
    </source>
</evidence>
<dbReference type="PROSITE" id="PS50192">
    <property type="entry name" value="T_SNARE"/>
    <property type="match status" value="1"/>
</dbReference>
<feature type="compositionally biased region" description="Low complexity" evidence="9">
    <location>
        <begin position="14"/>
        <end position="28"/>
    </location>
</feature>
<dbReference type="InterPro" id="IPR039899">
    <property type="entry name" value="BET1_SNARE"/>
</dbReference>
<name>A0A7S1B301_9STRA</name>